<organism evidence="2 3">
    <name type="scientific">Fomitopsis schrenkii</name>
    <name type="common">Brown rot fungus</name>
    <dbReference type="NCBI Taxonomy" id="2126942"/>
    <lineage>
        <taxon>Eukaryota</taxon>
        <taxon>Fungi</taxon>
        <taxon>Dikarya</taxon>
        <taxon>Basidiomycota</taxon>
        <taxon>Agaricomycotina</taxon>
        <taxon>Agaricomycetes</taxon>
        <taxon>Polyporales</taxon>
        <taxon>Fomitopsis</taxon>
    </lineage>
</organism>
<protein>
    <submittedName>
        <fullName evidence="2">Uncharacterized protein</fullName>
    </submittedName>
</protein>
<sequence length="342" mass="38392">MSLLLHMGLKLSNARKPNAHNAWLHHLANTVNDGVPKGQKKKLTEILADHAGEYEMLTQEEKDELVTELAKDRDTPFSGAELTSRGRLKVLYSVLGKIEKWYEFLKIYVGIDAMSLVVRNQATFHCEPIWFYTNKALPHFLATHIRKGFDQTRVGALVEGFVLANSDLRTLATSSKAKAKELKTQIQDKIQEGLVAITKNADARMSYKNYEGDIVVQYGVELKGWTHPTWRCPAKLSTSLPPLRTLLDALISGECGFVRLSKTDHAARKAEYDRKVRAGEISSRKKRCDAGKSRGKRSKPSAQDDSSEEEEGNPSDDDEDNARPRKRRRANPKSAETISDSD</sequence>
<dbReference type="AlphaFoldDB" id="S8E5I5"/>
<dbReference type="InParanoid" id="S8E5I5"/>
<dbReference type="Proteomes" id="UP000015241">
    <property type="component" value="Unassembled WGS sequence"/>
</dbReference>
<dbReference type="eggNOG" id="ENOG502SN1E">
    <property type="taxonomic scope" value="Eukaryota"/>
</dbReference>
<feature type="compositionally biased region" description="Acidic residues" evidence="1">
    <location>
        <begin position="305"/>
        <end position="320"/>
    </location>
</feature>
<name>S8E5I5_FOMSC</name>
<dbReference type="EMBL" id="KE504152">
    <property type="protein sequence ID" value="EPS99947.1"/>
    <property type="molecule type" value="Genomic_DNA"/>
</dbReference>
<evidence type="ECO:0000313" key="2">
    <source>
        <dbReference type="EMBL" id="EPS99947.1"/>
    </source>
</evidence>
<proteinExistence type="predicted"/>
<accession>S8E5I5</accession>
<evidence type="ECO:0000313" key="3">
    <source>
        <dbReference type="Proteomes" id="UP000015241"/>
    </source>
</evidence>
<dbReference type="OrthoDB" id="2803164at2759"/>
<dbReference type="STRING" id="743788.S8E5I5"/>
<keyword evidence="3" id="KW-1185">Reference proteome</keyword>
<reference evidence="2 3" key="1">
    <citation type="journal article" date="2012" name="Science">
        <title>The Paleozoic origin of enzymatic lignin decomposition reconstructed from 31 fungal genomes.</title>
        <authorList>
            <person name="Floudas D."/>
            <person name="Binder M."/>
            <person name="Riley R."/>
            <person name="Barry K."/>
            <person name="Blanchette R.A."/>
            <person name="Henrissat B."/>
            <person name="Martinez A.T."/>
            <person name="Otillar R."/>
            <person name="Spatafora J.W."/>
            <person name="Yadav J.S."/>
            <person name="Aerts A."/>
            <person name="Benoit I."/>
            <person name="Boyd A."/>
            <person name="Carlson A."/>
            <person name="Copeland A."/>
            <person name="Coutinho P.M."/>
            <person name="de Vries R.P."/>
            <person name="Ferreira P."/>
            <person name="Findley K."/>
            <person name="Foster B."/>
            <person name="Gaskell J."/>
            <person name="Glotzer D."/>
            <person name="Gorecki P."/>
            <person name="Heitman J."/>
            <person name="Hesse C."/>
            <person name="Hori C."/>
            <person name="Igarashi K."/>
            <person name="Jurgens J.A."/>
            <person name="Kallen N."/>
            <person name="Kersten P."/>
            <person name="Kohler A."/>
            <person name="Kuees U."/>
            <person name="Kumar T.K.A."/>
            <person name="Kuo A."/>
            <person name="LaButti K."/>
            <person name="Larrondo L.F."/>
            <person name="Lindquist E."/>
            <person name="Ling A."/>
            <person name="Lombard V."/>
            <person name="Lucas S."/>
            <person name="Lundell T."/>
            <person name="Martin R."/>
            <person name="McLaughlin D.J."/>
            <person name="Morgenstern I."/>
            <person name="Morin E."/>
            <person name="Murat C."/>
            <person name="Nagy L.G."/>
            <person name="Nolan M."/>
            <person name="Ohm R.A."/>
            <person name="Patyshakuliyeva A."/>
            <person name="Rokas A."/>
            <person name="Ruiz-Duenas F.J."/>
            <person name="Sabat G."/>
            <person name="Salamov A."/>
            <person name="Samejima M."/>
            <person name="Schmutz J."/>
            <person name="Slot J.C."/>
            <person name="St John F."/>
            <person name="Stenlid J."/>
            <person name="Sun H."/>
            <person name="Sun S."/>
            <person name="Syed K."/>
            <person name="Tsang A."/>
            <person name="Wiebenga A."/>
            <person name="Young D."/>
            <person name="Pisabarro A."/>
            <person name="Eastwood D.C."/>
            <person name="Martin F."/>
            <person name="Cullen D."/>
            <person name="Grigoriev I.V."/>
            <person name="Hibbett D.S."/>
        </authorList>
    </citation>
    <scope>NUCLEOTIDE SEQUENCE</scope>
    <source>
        <strain evidence="3">FP-58527</strain>
    </source>
</reference>
<feature type="region of interest" description="Disordered" evidence="1">
    <location>
        <begin position="280"/>
        <end position="342"/>
    </location>
</feature>
<dbReference type="HOGENOM" id="CLU_033169_0_0_1"/>
<evidence type="ECO:0000256" key="1">
    <source>
        <dbReference type="SAM" id="MobiDB-lite"/>
    </source>
</evidence>
<gene>
    <name evidence="2" type="ORF">FOMPIDRAFT_1050043</name>
</gene>